<dbReference type="GO" id="GO:0102971">
    <property type="term" value="F:phosphinothricin N-acetyltransferase activity"/>
    <property type="evidence" value="ECO:0007669"/>
    <property type="project" value="UniProtKB-EC"/>
</dbReference>
<dbReference type="AlphaFoldDB" id="A0A7W8QHS7"/>
<dbReference type="Pfam" id="PF00583">
    <property type="entry name" value="Acetyltransf_1"/>
    <property type="match status" value="1"/>
</dbReference>
<accession>A0A7W8QHS7</accession>
<sequence length="177" mass="18972">MAERNGAPEPVVREAGIGDMEAVAGIYAHYVQGGVATFDEEPRSADDWRSRFKECAELGLPFLVAEAGGEVVGYAGASVWKPKAAYRYTVEDSVYLAPGRTGGGLGRLLMEHFLRACAEAGLKQVVAVIADTPDGGQGAASRALHARLGFTEIGRMERVGYKHGMWVDTVIMQRALD</sequence>
<dbReference type="EMBL" id="JACHDB010000001">
    <property type="protein sequence ID" value="MBB5430259.1"/>
    <property type="molecule type" value="Genomic_DNA"/>
</dbReference>
<dbReference type="PANTHER" id="PTHR43072:SF8">
    <property type="entry name" value="ACYLTRANSFERASE FABY-RELATED"/>
    <property type="match status" value="1"/>
</dbReference>
<dbReference type="InterPro" id="IPR000182">
    <property type="entry name" value="GNAT_dom"/>
</dbReference>
<dbReference type="InterPro" id="IPR016181">
    <property type="entry name" value="Acyl_CoA_acyltransferase"/>
</dbReference>
<organism evidence="2 3">
    <name type="scientific">Nocardiopsis composta</name>
    <dbReference type="NCBI Taxonomy" id="157465"/>
    <lineage>
        <taxon>Bacteria</taxon>
        <taxon>Bacillati</taxon>
        <taxon>Actinomycetota</taxon>
        <taxon>Actinomycetes</taxon>
        <taxon>Streptosporangiales</taxon>
        <taxon>Nocardiopsidaceae</taxon>
        <taxon>Nocardiopsis</taxon>
    </lineage>
</organism>
<dbReference type="Gene3D" id="3.40.630.30">
    <property type="match status" value="1"/>
</dbReference>
<name>A0A7W8QHS7_9ACTN</name>
<keyword evidence="2" id="KW-0012">Acyltransferase</keyword>
<feature type="domain" description="N-acetyltransferase" evidence="1">
    <location>
        <begin position="10"/>
        <end position="177"/>
    </location>
</feature>
<keyword evidence="3" id="KW-1185">Reference proteome</keyword>
<comment type="caution">
    <text evidence="2">The sequence shown here is derived from an EMBL/GenBank/DDBJ whole genome shotgun (WGS) entry which is preliminary data.</text>
</comment>
<evidence type="ECO:0000259" key="1">
    <source>
        <dbReference type="PROSITE" id="PS51186"/>
    </source>
</evidence>
<dbReference type="Proteomes" id="UP000572635">
    <property type="component" value="Unassembled WGS sequence"/>
</dbReference>
<dbReference type="EC" id="2.3.1.183" evidence="2"/>
<evidence type="ECO:0000313" key="2">
    <source>
        <dbReference type="EMBL" id="MBB5430259.1"/>
    </source>
</evidence>
<proteinExistence type="predicted"/>
<gene>
    <name evidence="2" type="ORF">HDA36_000343</name>
</gene>
<evidence type="ECO:0000313" key="3">
    <source>
        <dbReference type="Proteomes" id="UP000572635"/>
    </source>
</evidence>
<dbReference type="RefSeq" id="WP_246528156.1">
    <property type="nucleotide sequence ID" value="NZ_BAAAJD010000081.1"/>
</dbReference>
<dbReference type="PROSITE" id="PS51186">
    <property type="entry name" value="GNAT"/>
    <property type="match status" value="1"/>
</dbReference>
<keyword evidence="2" id="KW-0808">Transferase</keyword>
<dbReference type="SUPFAM" id="SSF55729">
    <property type="entry name" value="Acyl-CoA N-acyltransferases (Nat)"/>
    <property type="match status" value="1"/>
</dbReference>
<dbReference type="PANTHER" id="PTHR43072">
    <property type="entry name" value="N-ACETYLTRANSFERASE"/>
    <property type="match status" value="1"/>
</dbReference>
<protein>
    <submittedName>
        <fullName evidence="2">Phosphinothricin acetyltransferase</fullName>
        <ecNumber evidence="2">2.3.1.183</ecNumber>
    </submittedName>
</protein>
<reference evidence="2 3" key="1">
    <citation type="submission" date="2020-08" db="EMBL/GenBank/DDBJ databases">
        <title>Sequencing the genomes of 1000 actinobacteria strains.</title>
        <authorList>
            <person name="Klenk H.-P."/>
        </authorList>
    </citation>
    <scope>NUCLEOTIDE SEQUENCE [LARGE SCALE GENOMIC DNA]</scope>
    <source>
        <strain evidence="2 3">DSM 44551</strain>
    </source>
</reference>